<evidence type="ECO:0000256" key="1">
    <source>
        <dbReference type="ARBA" id="ARBA00023002"/>
    </source>
</evidence>
<gene>
    <name evidence="5" type="ORF">SAMN04488548_1343951</name>
</gene>
<dbReference type="Gene3D" id="3.40.50.720">
    <property type="entry name" value="NAD(P)-binding Rossmann-like Domain"/>
    <property type="match status" value="1"/>
</dbReference>
<name>A0A1H2KXR8_9ACTN</name>
<dbReference type="SUPFAM" id="SSF48179">
    <property type="entry name" value="6-phosphogluconate dehydrogenase C-terminal domain-like"/>
    <property type="match status" value="1"/>
</dbReference>
<dbReference type="SUPFAM" id="SSF51735">
    <property type="entry name" value="NAD(P)-binding Rossmann-fold domains"/>
    <property type="match status" value="1"/>
</dbReference>
<dbReference type="InterPro" id="IPR036291">
    <property type="entry name" value="NAD(P)-bd_dom_sf"/>
</dbReference>
<comment type="catalytic activity">
    <reaction evidence="2">
        <text>D-mannitol 1-phosphate + NAD(+) = beta-D-fructose 6-phosphate + NADH + H(+)</text>
        <dbReference type="Rhea" id="RHEA:19661"/>
        <dbReference type="ChEBI" id="CHEBI:15378"/>
        <dbReference type="ChEBI" id="CHEBI:57540"/>
        <dbReference type="ChEBI" id="CHEBI:57634"/>
        <dbReference type="ChEBI" id="CHEBI:57945"/>
        <dbReference type="ChEBI" id="CHEBI:61381"/>
        <dbReference type="EC" id="1.1.1.17"/>
    </reaction>
</comment>
<accession>A0A1H2KXR8</accession>
<feature type="domain" description="Mannitol dehydrogenase N-terminal" evidence="3">
    <location>
        <begin position="29"/>
        <end position="280"/>
    </location>
</feature>
<dbReference type="PANTHER" id="PTHR43362">
    <property type="entry name" value="MANNITOL DEHYDROGENASE DSF1-RELATED"/>
    <property type="match status" value="1"/>
</dbReference>
<dbReference type="Pfam" id="PF01232">
    <property type="entry name" value="Mannitol_dh"/>
    <property type="match status" value="1"/>
</dbReference>
<organism evidence="5 6">
    <name type="scientific">Gordonia westfalica</name>
    <dbReference type="NCBI Taxonomy" id="158898"/>
    <lineage>
        <taxon>Bacteria</taxon>
        <taxon>Bacillati</taxon>
        <taxon>Actinomycetota</taxon>
        <taxon>Actinomycetes</taxon>
        <taxon>Mycobacteriales</taxon>
        <taxon>Gordoniaceae</taxon>
        <taxon>Gordonia</taxon>
    </lineage>
</organism>
<evidence type="ECO:0000259" key="4">
    <source>
        <dbReference type="Pfam" id="PF08125"/>
    </source>
</evidence>
<dbReference type="InterPro" id="IPR013328">
    <property type="entry name" value="6PGD_dom2"/>
</dbReference>
<dbReference type="Pfam" id="PF08125">
    <property type="entry name" value="Mannitol_dh_C"/>
    <property type="match status" value="1"/>
</dbReference>
<dbReference type="Gene3D" id="1.10.1040.10">
    <property type="entry name" value="N-(1-d-carboxylethyl)-l-norvaline Dehydrogenase, domain 2"/>
    <property type="match status" value="1"/>
</dbReference>
<dbReference type="InterPro" id="IPR050988">
    <property type="entry name" value="Mannitol_DH/Oxidoreductase"/>
</dbReference>
<evidence type="ECO:0000256" key="2">
    <source>
        <dbReference type="ARBA" id="ARBA00048615"/>
    </source>
</evidence>
<dbReference type="Proteomes" id="UP000183180">
    <property type="component" value="Unassembled WGS sequence"/>
</dbReference>
<dbReference type="PANTHER" id="PTHR43362:SF1">
    <property type="entry name" value="MANNITOL DEHYDROGENASE 2-RELATED"/>
    <property type="match status" value="1"/>
</dbReference>
<dbReference type="InterPro" id="IPR000669">
    <property type="entry name" value="Mannitol_DH"/>
</dbReference>
<dbReference type="RefSeq" id="WP_074852455.1">
    <property type="nucleotide sequence ID" value="NZ_FNLM01000034.1"/>
</dbReference>
<sequence length="491" mass="53611">MSTSLNADALTRISGADVPAYDRTTVVPGIVHFGVGAFHRAHQAMYLDRLLAADPGAGEWGICGVGVRPADAAMRDALVPQDGLFTLTLKHPHGEVETSVIGSIVEYLFAPDDPEKVLERLSDPATRIVSLTVTEGGYNFSPSTGEFDAGNPDIVADLEGSAPPRTVFGLVTEALARRRERGVPSFTVMSCDNIQGNGHMARSTFLAYARLRDQDLADWIESNTRFPNSMVDRITPATPPELADEVAARTGIVDAWPVVAEPFTQWVLEDDFSMGRPALEAVGVQVVDDVTPYELMKLRLLNAGHQALCYFGYLLGYRYVHDAASDDDIRTLLRRYMTEEGKTTLQELPGVDVDAYIDTLLERFANPAIADTIARLCQDSSDRIPKWLLPVIAERLATGQRSELAAAVVASWTRYAEGTDEQGEPIDVVDPLASELVPRAKRSRTDPLAFVADRELFGTLAEEELFTTPYLSALESLRTKGARATLTELLS</sequence>
<dbReference type="EMBL" id="FNLM01000034">
    <property type="protein sequence ID" value="SDU73375.1"/>
    <property type="molecule type" value="Genomic_DNA"/>
</dbReference>
<dbReference type="STRING" id="158898.SAMN04488548_1343951"/>
<proteinExistence type="predicted"/>
<feature type="domain" description="Mannitol dehydrogenase C-terminal" evidence="4">
    <location>
        <begin position="289"/>
        <end position="476"/>
    </location>
</feature>
<dbReference type="GO" id="GO:0008926">
    <property type="term" value="F:mannitol-1-phosphate 5-dehydrogenase activity"/>
    <property type="evidence" value="ECO:0007669"/>
    <property type="project" value="UniProtKB-EC"/>
</dbReference>
<evidence type="ECO:0000259" key="3">
    <source>
        <dbReference type="Pfam" id="PF01232"/>
    </source>
</evidence>
<dbReference type="PRINTS" id="PR00084">
    <property type="entry name" value="MTLDHDRGNASE"/>
</dbReference>
<dbReference type="AlphaFoldDB" id="A0A1H2KXR8"/>
<dbReference type="InterPro" id="IPR013131">
    <property type="entry name" value="Mannitol_DH_N"/>
</dbReference>
<dbReference type="InterPro" id="IPR008927">
    <property type="entry name" value="6-PGluconate_DH-like_C_sf"/>
</dbReference>
<evidence type="ECO:0000313" key="5">
    <source>
        <dbReference type="EMBL" id="SDU73375.1"/>
    </source>
</evidence>
<dbReference type="InterPro" id="IPR013118">
    <property type="entry name" value="Mannitol_DH_C"/>
</dbReference>
<evidence type="ECO:0000313" key="6">
    <source>
        <dbReference type="Proteomes" id="UP000183180"/>
    </source>
</evidence>
<keyword evidence="1" id="KW-0560">Oxidoreductase</keyword>
<reference evidence="5 6" key="1">
    <citation type="submission" date="2016-10" db="EMBL/GenBank/DDBJ databases">
        <authorList>
            <person name="de Groot N.N."/>
        </authorList>
    </citation>
    <scope>NUCLEOTIDE SEQUENCE [LARGE SCALE GENOMIC DNA]</scope>
    <source>
        <strain evidence="5 6">DSM 44215</strain>
    </source>
</reference>
<dbReference type="OrthoDB" id="271711at2"/>
<protein>
    <submittedName>
        <fullName evidence="5">Mannitol 2-dehydrogenase</fullName>
    </submittedName>
</protein>